<dbReference type="HOGENOM" id="CLU_3138463_0_0_9"/>
<dbReference type="Proteomes" id="UP000004121">
    <property type="component" value="Unassembled WGS sequence"/>
</dbReference>
<dbReference type="AlphaFoldDB" id="C2KYJ9"/>
<evidence type="ECO:0000313" key="1">
    <source>
        <dbReference type="EMBL" id="EEJ51144.1"/>
    </source>
</evidence>
<dbReference type="EMBL" id="ACKX01000160">
    <property type="protein sequence ID" value="EEJ51144.1"/>
    <property type="molecule type" value="Genomic_DNA"/>
</dbReference>
<organism evidence="1 2">
    <name type="scientific">Oribacterium sinus F0268</name>
    <dbReference type="NCBI Taxonomy" id="585501"/>
    <lineage>
        <taxon>Bacteria</taxon>
        <taxon>Bacillati</taxon>
        <taxon>Bacillota</taxon>
        <taxon>Clostridia</taxon>
        <taxon>Lachnospirales</taxon>
        <taxon>Lachnospiraceae</taxon>
        <taxon>Oribacterium</taxon>
    </lineage>
</organism>
<protein>
    <submittedName>
        <fullName evidence="1">Uncharacterized protein</fullName>
    </submittedName>
</protein>
<accession>C2KYJ9</accession>
<gene>
    <name evidence="1" type="ORF">HMPREF6123_1568</name>
</gene>
<name>C2KYJ9_9FIRM</name>
<proteinExistence type="predicted"/>
<dbReference type="STRING" id="585501.HMPREF6123_1568"/>
<sequence length="49" mass="5514">MMEKSAVVARATSADFSMIRFSLYNCFYYDYSVEKCSGMTIISSKNVPA</sequence>
<evidence type="ECO:0000313" key="2">
    <source>
        <dbReference type="Proteomes" id="UP000004121"/>
    </source>
</evidence>
<reference evidence="1 2" key="1">
    <citation type="submission" date="2009-04" db="EMBL/GenBank/DDBJ databases">
        <authorList>
            <person name="Qin X."/>
            <person name="Bachman B."/>
            <person name="Battles P."/>
            <person name="Bell A."/>
            <person name="Bess C."/>
            <person name="Bickham C."/>
            <person name="Chaboub L."/>
            <person name="Chen D."/>
            <person name="Coyle M."/>
            <person name="Deiros D.R."/>
            <person name="Dinh H."/>
            <person name="Forbes L."/>
            <person name="Fowler G."/>
            <person name="Francisco L."/>
            <person name="Fu Q."/>
            <person name="Gubbala S."/>
            <person name="Hale W."/>
            <person name="Han Y."/>
            <person name="Hemphill L."/>
            <person name="Highlander S.K."/>
            <person name="Hirani K."/>
            <person name="Hogues M."/>
            <person name="Jackson L."/>
            <person name="Jakkamsetti A."/>
            <person name="Javaid M."/>
            <person name="Jiang H."/>
            <person name="Korchina V."/>
            <person name="Kovar C."/>
            <person name="Lara F."/>
            <person name="Lee S."/>
            <person name="Mata R."/>
            <person name="Mathew T."/>
            <person name="Moen C."/>
            <person name="Morales K."/>
            <person name="Munidasa M."/>
            <person name="Nazareth L."/>
            <person name="Ngo R."/>
            <person name="Nguyen L."/>
            <person name="Okwuonu G."/>
            <person name="Ongeri F."/>
            <person name="Patil S."/>
            <person name="Petrosino J."/>
            <person name="Pham C."/>
            <person name="Pham P."/>
            <person name="Pu L.-L."/>
            <person name="Puazo M."/>
            <person name="Raj R."/>
            <person name="Reid J."/>
            <person name="Rouhana J."/>
            <person name="Saada N."/>
            <person name="Shang Y."/>
            <person name="Simmons D."/>
            <person name="Thornton R."/>
            <person name="Warren J."/>
            <person name="Weissenberger G."/>
            <person name="Zhang J."/>
            <person name="Zhang L."/>
            <person name="Zhou C."/>
            <person name="Zhu D."/>
            <person name="Muzny D."/>
            <person name="Worley K."/>
            <person name="Gibbs R."/>
        </authorList>
    </citation>
    <scope>NUCLEOTIDE SEQUENCE [LARGE SCALE GENOMIC DNA]</scope>
    <source>
        <strain evidence="1 2">F0268</strain>
    </source>
</reference>
<dbReference type="InParanoid" id="C2KYJ9"/>
<keyword evidence="2" id="KW-1185">Reference proteome</keyword>
<comment type="caution">
    <text evidence="1">The sequence shown here is derived from an EMBL/GenBank/DDBJ whole genome shotgun (WGS) entry which is preliminary data.</text>
</comment>